<feature type="transmembrane region" description="Helical" evidence="2">
    <location>
        <begin position="68"/>
        <end position="89"/>
    </location>
</feature>
<protein>
    <recommendedName>
        <fullName evidence="4">Transmembrane protein</fullName>
    </recommendedName>
</protein>
<keyword evidence="2" id="KW-1133">Transmembrane helix</keyword>
<name>A0A8D8XFG6_9HEMI</name>
<reference evidence="3" key="1">
    <citation type="submission" date="2021-05" db="EMBL/GenBank/DDBJ databases">
        <authorList>
            <person name="Alioto T."/>
            <person name="Alioto T."/>
            <person name="Gomez Garrido J."/>
        </authorList>
    </citation>
    <scope>NUCLEOTIDE SEQUENCE</scope>
</reference>
<evidence type="ECO:0008006" key="4">
    <source>
        <dbReference type="Google" id="ProtNLM"/>
    </source>
</evidence>
<feature type="region of interest" description="Disordered" evidence="1">
    <location>
        <begin position="1"/>
        <end position="22"/>
    </location>
</feature>
<proteinExistence type="predicted"/>
<accession>A0A8D8XFG6</accession>
<sequence>MYSGNFLEKKKNEKTKRKKKSALLSNRKHGILSANFSVVLILSTLSGISDPLMKLRGKVKPCKCRVQVIFIIRTSSFLLLCDGLLFRLWKSSYPSKRLSLKT</sequence>
<evidence type="ECO:0000256" key="1">
    <source>
        <dbReference type="SAM" id="MobiDB-lite"/>
    </source>
</evidence>
<evidence type="ECO:0000256" key="2">
    <source>
        <dbReference type="SAM" id="Phobius"/>
    </source>
</evidence>
<keyword evidence="2" id="KW-0472">Membrane</keyword>
<keyword evidence="2" id="KW-0812">Transmembrane</keyword>
<feature type="compositionally biased region" description="Basic residues" evidence="1">
    <location>
        <begin position="12"/>
        <end position="22"/>
    </location>
</feature>
<organism evidence="3">
    <name type="scientific">Cacopsylla melanoneura</name>
    <dbReference type="NCBI Taxonomy" id="428564"/>
    <lineage>
        <taxon>Eukaryota</taxon>
        <taxon>Metazoa</taxon>
        <taxon>Ecdysozoa</taxon>
        <taxon>Arthropoda</taxon>
        <taxon>Hexapoda</taxon>
        <taxon>Insecta</taxon>
        <taxon>Pterygota</taxon>
        <taxon>Neoptera</taxon>
        <taxon>Paraneoptera</taxon>
        <taxon>Hemiptera</taxon>
        <taxon>Sternorrhyncha</taxon>
        <taxon>Psylloidea</taxon>
        <taxon>Psyllidae</taxon>
        <taxon>Psyllinae</taxon>
        <taxon>Cacopsylla</taxon>
    </lineage>
</organism>
<evidence type="ECO:0000313" key="3">
    <source>
        <dbReference type="EMBL" id="CAG6692690.1"/>
    </source>
</evidence>
<dbReference type="EMBL" id="HBUF01308474">
    <property type="protein sequence ID" value="CAG6692690.1"/>
    <property type="molecule type" value="Transcribed_RNA"/>
</dbReference>
<feature type="transmembrane region" description="Helical" evidence="2">
    <location>
        <begin position="29"/>
        <end position="48"/>
    </location>
</feature>
<dbReference type="AlphaFoldDB" id="A0A8D8XFG6"/>